<dbReference type="Proteomes" id="UP000000537">
    <property type="component" value="Chromosome I"/>
</dbReference>
<dbReference type="AlphaFoldDB" id="Q5E380"/>
<dbReference type="EMBL" id="CP000020">
    <property type="protein sequence ID" value="AAW86516.1"/>
    <property type="molecule type" value="Genomic_DNA"/>
</dbReference>
<name>Q5E380_ALIF1</name>
<dbReference type="KEGG" id="vfi:VF_2021"/>
<sequence>MLVGIAGDDSGTVFDDEDKPNFIYVSLSPDVRSEEAWFEFEKVRLPHTSIEWLYNATINVQTQIANARHIRNVHKYEVTQ</sequence>
<evidence type="ECO:0000313" key="1">
    <source>
        <dbReference type="EMBL" id="AAW86516.1"/>
    </source>
</evidence>
<protein>
    <submittedName>
        <fullName evidence="1">Uncharacterized protein</fullName>
    </submittedName>
</protein>
<evidence type="ECO:0000313" key="2">
    <source>
        <dbReference type="Proteomes" id="UP000000537"/>
    </source>
</evidence>
<accession>Q5E380</accession>
<gene>
    <name evidence="1" type="ordered locus">VF_2021</name>
</gene>
<reference evidence="1 2" key="1">
    <citation type="journal article" date="2005" name="Proc. Natl. Acad. Sci. U.S.A.">
        <title>Complete genome sequence of Vibrio fischeri: a symbiotic bacterium with pathogenic congeners.</title>
        <authorList>
            <person name="Ruby E.G."/>
            <person name="Urbanowski M."/>
            <person name="Campbell J."/>
            <person name="Dunn A."/>
            <person name="Faini M."/>
            <person name="Gunsalus R."/>
            <person name="Lostroh P."/>
            <person name="Lupp C."/>
            <person name="McCann J."/>
            <person name="Millikan D."/>
            <person name="Schaefer A."/>
            <person name="Stabb E."/>
            <person name="Stevens A."/>
            <person name="Visick K."/>
            <person name="Whistler C."/>
            <person name="Greenberg E.P."/>
        </authorList>
    </citation>
    <scope>NUCLEOTIDE SEQUENCE [LARGE SCALE GENOMIC DNA]</scope>
    <source>
        <strain evidence="2">ATCC 700601 / ES114</strain>
    </source>
</reference>
<organism evidence="1 2">
    <name type="scientific">Aliivibrio fischeri (strain ATCC 700601 / ES114)</name>
    <name type="common">Vibrio fischeri</name>
    <dbReference type="NCBI Taxonomy" id="312309"/>
    <lineage>
        <taxon>Bacteria</taxon>
        <taxon>Pseudomonadati</taxon>
        <taxon>Pseudomonadota</taxon>
        <taxon>Gammaproteobacteria</taxon>
        <taxon>Vibrionales</taxon>
        <taxon>Vibrionaceae</taxon>
        <taxon>Aliivibrio</taxon>
    </lineage>
</organism>
<reference evidence="1 2" key="2">
    <citation type="journal article" date="2008" name="BMC Genomics">
        <title>Comparative genomics-based investigation of resequencing targets in Vibrio fischeri: focus on point miscalls and artefactual expansions.</title>
        <authorList>
            <person name="Mandel M.J."/>
            <person name="Stabb E.V."/>
            <person name="Ruby E.G."/>
        </authorList>
    </citation>
    <scope>NUCLEOTIDE SEQUENCE [LARGE SCALE GENOMIC DNA]</scope>
    <source>
        <strain evidence="2">ATCC 700601 / ES114</strain>
    </source>
</reference>
<proteinExistence type="predicted"/>
<keyword evidence="2" id="KW-1185">Reference proteome</keyword>
<dbReference type="EnsemblBacteria" id="AAW86516">
    <property type="protein sequence ID" value="AAW86516"/>
    <property type="gene ID" value="VF_2021"/>
</dbReference>
<dbReference type="STRING" id="312309.VF_2021"/>
<dbReference type="PATRIC" id="fig|312309.11.peg.2050"/>
<dbReference type="HOGENOM" id="CLU_2588782_0_0_6"/>